<comment type="similarity">
    <text evidence="2">Belongs to the V-ATPase 116 kDa subunit family.</text>
</comment>
<feature type="transmembrane region" description="Helical" evidence="9">
    <location>
        <begin position="352"/>
        <end position="381"/>
    </location>
</feature>
<dbReference type="GO" id="GO:0007035">
    <property type="term" value="P:vacuolar acidification"/>
    <property type="evidence" value="ECO:0007669"/>
    <property type="project" value="TreeGrafter"/>
</dbReference>
<keyword evidence="3" id="KW-0813">Transport</keyword>
<evidence type="ECO:0000256" key="8">
    <source>
        <dbReference type="SAM" id="Coils"/>
    </source>
</evidence>
<dbReference type="EMBL" id="NRRY01000003">
    <property type="protein sequence ID" value="MBK1617351.1"/>
    <property type="molecule type" value="Genomic_DNA"/>
</dbReference>
<dbReference type="InterPro" id="IPR002490">
    <property type="entry name" value="V-ATPase_116kDa_su"/>
</dbReference>
<evidence type="ECO:0000256" key="3">
    <source>
        <dbReference type="ARBA" id="ARBA00022448"/>
    </source>
</evidence>
<dbReference type="Pfam" id="PF01496">
    <property type="entry name" value="V_ATPase_I"/>
    <property type="match status" value="2"/>
</dbReference>
<dbReference type="Proteomes" id="UP001138768">
    <property type="component" value="Unassembled WGS sequence"/>
</dbReference>
<feature type="coiled-coil region" evidence="8">
    <location>
        <begin position="219"/>
        <end position="246"/>
    </location>
</feature>
<dbReference type="GO" id="GO:0051117">
    <property type="term" value="F:ATPase binding"/>
    <property type="evidence" value="ECO:0007669"/>
    <property type="project" value="TreeGrafter"/>
</dbReference>
<gene>
    <name evidence="10" type="ORF">CKO42_02555</name>
</gene>
<feature type="transmembrane region" description="Helical" evidence="9">
    <location>
        <begin position="429"/>
        <end position="451"/>
    </location>
</feature>
<feature type="transmembrane region" description="Helical" evidence="9">
    <location>
        <begin position="463"/>
        <end position="485"/>
    </location>
</feature>
<reference evidence="10 11" key="1">
    <citation type="journal article" date="2020" name="Microorganisms">
        <title>Osmotic Adaptation and Compatible Solute Biosynthesis of Phototrophic Bacteria as Revealed from Genome Analyses.</title>
        <authorList>
            <person name="Imhoff J.F."/>
            <person name="Rahn T."/>
            <person name="Kunzel S."/>
            <person name="Keller A."/>
            <person name="Neulinger S.C."/>
        </authorList>
    </citation>
    <scope>NUCLEOTIDE SEQUENCE [LARGE SCALE GENOMIC DNA]</scope>
    <source>
        <strain evidence="10 11">DSM 25653</strain>
    </source>
</reference>
<evidence type="ECO:0000313" key="10">
    <source>
        <dbReference type="EMBL" id="MBK1617351.1"/>
    </source>
</evidence>
<keyword evidence="4 9" id="KW-0812">Transmembrane</keyword>
<evidence type="ECO:0000256" key="5">
    <source>
        <dbReference type="ARBA" id="ARBA00022989"/>
    </source>
</evidence>
<feature type="transmembrane region" description="Helical" evidence="9">
    <location>
        <begin position="573"/>
        <end position="596"/>
    </location>
</feature>
<comment type="caution">
    <text evidence="10">The sequence shown here is derived from an EMBL/GenBank/DDBJ whole genome shotgun (WGS) entry which is preliminary data.</text>
</comment>
<keyword evidence="11" id="KW-1185">Reference proteome</keyword>
<sequence length="625" mass="68795">MKHVRLLVITDDLPQASLTLAETESFHPDTRPPEEQLLSGIPGRDYREIYQQAHGRLEKIAKVVTVDAEPDLDEVRVIERDELRAINEQLTERWAEASRFEEGFRRIDEQDRFIREQQASLENFSNLDIDLGALRNKTRFLDFYVGVVPRENVSRLQGAVTLADHLLFTYLERGQSAHVVIVGPRGEQESQLASVLSSASFQPLPIPVGLEDASPEQKQDELSAKRQQLQAERKALSAEVDAWEQAHRAFLRSARQVLQMAAPFVTLDPSIRSAGHLAVVCGWVPARALSELETRLRASLALPFELTSRDPTPAERPLVPTVASTNRLLAPFATLVKQYGIPQYGEVDPTPLFAVTFLLMFGSMFGDIGQGAVIAGAAWAFRAKLGSFYRFGVMAGLSSMFFGALYGSLFGYEDVLPALWKSPIHHPILMLQIALGYGVLFIAIACGLAIYNRLAVKDLAAALFAHHGAVNLLFYLALVWGAVSLATSGNFGSLPLILIILSLLMLAGYAWSHLKAPMGEKILVVFIETLETVIGYISNTLSFLRVAAFSLNHAALSLAVLTLAGMMGPAGHVITVILGNVFVLVLEGGIVMIQVMRLQYYEGFSRYFSGDGHEFSPLKLRRGPA</sequence>
<feature type="transmembrane region" description="Helical" evidence="9">
    <location>
        <begin position="388"/>
        <end position="409"/>
    </location>
</feature>
<feature type="transmembrane region" description="Helical" evidence="9">
    <location>
        <begin position="546"/>
        <end position="567"/>
    </location>
</feature>
<organism evidence="10 11">
    <name type="scientific">Lamprobacter modestohalophilus</name>
    <dbReference type="NCBI Taxonomy" id="1064514"/>
    <lineage>
        <taxon>Bacteria</taxon>
        <taxon>Pseudomonadati</taxon>
        <taxon>Pseudomonadota</taxon>
        <taxon>Gammaproteobacteria</taxon>
        <taxon>Chromatiales</taxon>
        <taxon>Chromatiaceae</taxon>
        <taxon>Lamprobacter</taxon>
    </lineage>
</organism>
<protein>
    <submittedName>
        <fullName evidence="10">ATPase</fullName>
    </submittedName>
</protein>
<evidence type="ECO:0000313" key="11">
    <source>
        <dbReference type="Proteomes" id="UP001138768"/>
    </source>
</evidence>
<accession>A0A9X0W5V9</accession>
<keyword evidence="8" id="KW-0175">Coiled coil</keyword>
<feature type="transmembrane region" description="Helical" evidence="9">
    <location>
        <begin position="491"/>
        <end position="511"/>
    </location>
</feature>
<dbReference type="GO" id="GO:0016471">
    <property type="term" value="C:vacuolar proton-transporting V-type ATPase complex"/>
    <property type="evidence" value="ECO:0007669"/>
    <property type="project" value="TreeGrafter"/>
</dbReference>
<evidence type="ECO:0000256" key="2">
    <source>
        <dbReference type="ARBA" id="ARBA00009904"/>
    </source>
</evidence>
<dbReference type="PANTHER" id="PTHR11629">
    <property type="entry name" value="VACUOLAR PROTON ATPASES"/>
    <property type="match status" value="1"/>
</dbReference>
<name>A0A9X0W5V9_9GAMM</name>
<comment type="subcellular location">
    <subcellularLocation>
        <location evidence="1">Membrane</location>
        <topology evidence="1">Multi-pass membrane protein</topology>
    </subcellularLocation>
</comment>
<dbReference type="GO" id="GO:0046961">
    <property type="term" value="F:proton-transporting ATPase activity, rotational mechanism"/>
    <property type="evidence" value="ECO:0007669"/>
    <property type="project" value="InterPro"/>
</dbReference>
<proteinExistence type="inferred from homology"/>
<keyword evidence="6" id="KW-0406">Ion transport</keyword>
<evidence type="ECO:0000256" key="6">
    <source>
        <dbReference type="ARBA" id="ARBA00023065"/>
    </source>
</evidence>
<evidence type="ECO:0000256" key="9">
    <source>
        <dbReference type="SAM" id="Phobius"/>
    </source>
</evidence>
<dbReference type="AlphaFoldDB" id="A0A9X0W5V9"/>
<keyword evidence="7 9" id="KW-0472">Membrane</keyword>
<keyword evidence="5 9" id="KW-1133">Transmembrane helix</keyword>
<evidence type="ECO:0000256" key="1">
    <source>
        <dbReference type="ARBA" id="ARBA00004141"/>
    </source>
</evidence>
<evidence type="ECO:0000256" key="4">
    <source>
        <dbReference type="ARBA" id="ARBA00022692"/>
    </source>
</evidence>
<dbReference type="PANTHER" id="PTHR11629:SF63">
    <property type="entry name" value="V-TYPE PROTON ATPASE SUBUNIT A"/>
    <property type="match status" value="1"/>
</dbReference>
<evidence type="ECO:0000256" key="7">
    <source>
        <dbReference type="ARBA" id="ARBA00023136"/>
    </source>
</evidence>
<dbReference type="GO" id="GO:0033179">
    <property type="term" value="C:proton-transporting V-type ATPase, V0 domain"/>
    <property type="evidence" value="ECO:0007669"/>
    <property type="project" value="InterPro"/>
</dbReference>